<dbReference type="GO" id="GO:0006355">
    <property type="term" value="P:regulation of DNA-templated transcription"/>
    <property type="evidence" value="ECO:0007669"/>
    <property type="project" value="InterPro"/>
</dbReference>
<dbReference type="PROSITE" id="PS51005">
    <property type="entry name" value="NAC"/>
    <property type="match status" value="1"/>
</dbReference>
<dbReference type="Proteomes" id="UP000095767">
    <property type="component" value="Unassembled WGS sequence"/>
</dbReference>
<organism evidence="2 3">
    <name type="scientific">Dichanthelium oligosanthes</name>
    <dbReference type="NCBI Taxonomy" id="888268"/>
    <lineage>
        <taxon>Eukaryota</taxon>
        <taxon>Viridiplantae</taxon>
        <taxon>Streptophyta</taxon>
        <taxon>Embryophyta</taxon>
        <taxon>Tracheophyta</taxon>
        <taxon>Spermatophyta</taxon>
        <taxon>Magnoliopsida</taxon>
        <taxon>Liliopsida</taxon>
        <taxon>Poales</taxon>
        <taxon>Poaceae</taxon>
        <taxon>PACMAD clade</taxon>
        <taxon>Panicoideae</taxon>
        <taxon>Panicodae</taxon>
        <taxon>Paniceae</taxon>
        <taxon>Dichantheliinae</taxon>
        <taxon>Dichanthelium</taxon>
    </lineage>
</organism>
<dbReference type="OrthoDB" id="682680at2759"/>
<evidence type="ECO:0000259" key="1">
    <source>
        <dbReference type="PROSITE" id="PS51005"/>
    </source>
</evidence>
<comment type="caution">
    <text evidence="2">The sequence shown here is derived from an EMBL/GenBank/DDBJ whole genome shotgun (WGS) entry which is preliminary data.</text>
</comment>
<reference evidence="2 3" key="1">
    <citation type="submission" date="2016-09" db="EMBL/GenBank/DDBJ databases">
        <title>The draft genome of Dichanthelium oligosanthes: A C3 panicoid grass species.</title>
        <authorList>
            <person name="Studer A.J."/>
            <person name="Schnable J.C."/>
            <person name="Brutnell T.P."/>
        </authorList>
    </citation>
    <scope>NUCLEOTIDE SEQUENCE [LARGE SCALE GENOMIC DNA]</scope>
    <source>
        <strain evidence="3">cv. Kellogg 1175</strain>
        <tissue evidence="2">Leaf</tissue>
    </source>
</reference>
<accession>A0A1E5V937</accession>
<evidence type="ECO:0000313" key="2">
    <source>
        <dbReference type="EMBL" id="OEL21515.1"/>
    </source>
</evidence>
<name>A0A1E5V937_9POAL</name>
<feature type="domain" description="NAC" evidence="1">
    <location>
        <begin position="1"/>
        <end position="35"/>
    </location>
</feature>
<evidence type="ECO:0000313" key="3">
    <source>
        <dbReference type="Proteomes" id="UP000095767"/>
    </source>
</evidence>
<dbReference type="AlphaFoldDB" id="A0A1E5V937"/>
<dbReference type="InterPro" id="IPR003441">
    <property type="entry name" value="NAC-dom"/>
</dbReference>
<sequence>MGRGESGGSVGWVMHEYTLTDPSCPPHKICHVTFTGHGKNRKRVPGGDVVNDCQSEPAPKRARVDAASGGWASSGSGWTTTTVDQVSGAVVASADHQEPAQYVLAGEDIKERLQGMSSFAASSNAEPCCFEEYVQAGAPTTEQQLPEHAMMMPQPMVQETAGMAELEHMYLCGGSEDQPEFLASLGVSLDELRDVTGIDVAGIGDMDAGGQSAGDNWGGFQ</sequence>
<gene>
    <name evidence="2" type="ORF">BAE44_0017468</name>
</gene>
<dbReference type="EMBL" id="LWDX02047674">
    <property type="protein sequence ID" value="OEL21515.1"/>
    <property type="molecule type" value="Genomic_DNA"/>
</dbReference>
<proteinExistence type="predicted"/>
<keyword evidence="3" id="KW-1185">Reference proteome</keyword>
<dbReference type="GO" id="GO:0003677">
    <property type="term" value="F:DNA binding"/>
    <property type="evidence" value="ECO:0007669"/>
    <property type="project" value="InterPro"/>
</dbReference>
<protein>
    <recommendedName>
        <fullName evidence="1">NAC domain-containing protein</fullName>
    </recommendedName>
</protein>